<dbReference type="VEuPathDB" id="FungiDB:MCYG_06309"/>
<evidence type="ECO:0000256" key="1">
    <source>
        <dbReference type="ARBA" id="ARBA00004138"/>
    </source>
</evidence>
<dbReference type="OMA" id="NSHPRYK"/>
<dbReference type="GeneID" id="9226882"/>
<evidence type="ECO:0000313" key="8">
    <source>
        <dbReference type="Proteomes" id="UP000002035"/>
    </source>
</evidence>
<dbReference type="PANTHER" id="PTHR45973">
    <property type="entry name" value="PROTEIN PHOSPHATASE 1 REGULATORY SUBUNIT SDS22-RELATED"/>
    <property type="match status" value="1"/>
</dbReference>
<dbReference type="AlphaFoldDB" id="C5FUA6"/>
<dbReference type="Gene3D" id="3.80.10.10">
    <property type="entry name" value="Ribonuclease Inhibitor"/>
    <property type="match status" value="2"/>
</dbReference>
<gene>
    <name evidence="7" type="ORF">MCYG_06309</name>
</gene>
<comment type="subcellular location">
    <subcellularLocation>
        <location evidence="1">Cell projection</location>
        <location evidence="1">Cilium</location>
    </subcellularLocation>
</comment>
<name>C5FUA6_ARTOC</name>
<keyword evidence="2" id="KW-0433">Leucine-rich repeat</keyword>
<organism evidence="7 8">
    <name type="scientific">Arthroderma otae (strain ATCC MYA-4605 / CBS 113480)</name>
    <name type="common">Microsporum canis</name>
    <dbReference type="NCBI Taxonomy" id="554155"/>
    <lineage>
        <taxon>Eukaryota</taxon>
        <taxon>Fungi</taxon>
        <taxon>Dikarya</taxon>
        <taxon>Ascomycota</taxon>
        <taxon>Pezizomycotina</taxon>
        <taxon>Eurotiomycetes</taxon>
        <taxon>Eurotiomycetidae</taxon>
        <taxon>Onygenales</taxon>
        <taxon>Arthrodermataceae</taxon>
        <taxon>Microsporum</taxon>
    </lineage>
</organism>
<feature type="region of interest" description="Disordered" evidence="6">
    <location>
        <begin position="306"/>
        <end position="330"/>
    </location>
</feature>
<protein>
    <submittedName>
        <fullName evidence="7">U1 zinc finger domain-containing protein</fullName>
    </submittedName>
</protein>
<feature type="region of interest" description="Disordered" evidence="6">
    <location>
        <begin position="382"/>
        <end position="434"/>
    </location>
</feature>
<dbReference type="EMBL" id="DS995706">
    <property type="protein sequence ID" value="EEQ33490.1"/>
    <property type="molecule type" value="Genomic_DNA"/>
</dbReference>
<feature type="compositionally biased region" description="Basic residues" evidence="6">
    <location>
        <begin position="600"/>
        <end position="610"/>
    </location>
</feature>
<feature type="region of interest" description="Disordered" evidence="6">
    <location>
        <begin position="534"/>
        <end position="610"/>
    </location>
</feature>
<feature type="compositionally biased region" description="Acidic residues" evidence="6">
    <location>
        <begin position="306"/>
        <end position="320"/>
    </location>
</feature>
<dbReference type="RefSeq" id="XP_002844345.1">
    <property type="nucleotide sequence ID" value="XM_002844299.1"/>
</dbReference>
<proteinExistence type="predicted"/>
<reference evidence="8" key="1">
    <citation type="journal article" date="2012" name="MBio">
        <title>Comparative genome analysis of Trichophyton rubrum and related dermatophytes reveals candidate genes involved in infection.</title>
        <authorList>
            <person name="Martinez D.A."/>
            <person name="Oliver B.G."/>
            <person name="Graeser Y."/>
            <person name="Goldberg J.M."/>
            <person name="Li W."/>
            <person name="Martinez-Rossi N.M."/>
            <person name="Monod M."/>
            <person name="Shelest E."/>
            <person name="Barton R.C."/>
            <person name="Birch E."/>
            <person name="Brakhage A.A."/>
            <person name="Chen Z."/>
            <person name="Gurr S.J."/>
            <person name="Heiman D."/>
            <person name="Heitman J."/>
            <person name="Kosti I."/>
            <person name="Rossi A."/>
            <person name="Saif S."/>
            <person name="Samalova M."/>
            <person name="Saunders C.W."/>
            <person name="Shea T."/>
            <person name="Summerbell R.C."/>
            <person name="Xu J."/>
            <person name="Young S."/>
            <person name="Zeng Q."/>
            <person name="Birren B.W."/>
            <person name="Cuomo C.A."/>
            <person name="White T.C."/>
        </authorList>
    </citation>
    <scope>NUCLEOTIDE SEQUENCE [LARGE SCALE GENOMIC DNA]</scope>
    <source>
        <strain evidence="8">ATCC MYA-4605 / CBS 113480</strain>
    </source>
</reference>
<dbReference type="HOGENOM" id="CLU_017716_3_0_1"/>
<accession>C5FUA6</accession>
<dbReference type="STRING" id="554155.C5FUA6"/>
<sequence>MSWKEIAMVSSKFPSLTSLSLENNQLSSTSAALSAMIQELSLEFNDFESLDCLHHLTALRNLRRLCLRGNKISKIYSSTPSGLVFSPTLDFVDISLNQIPSWSFLNALQAVFPGLTSLRISDNPLYDMPPAPTKVTGLPEKRMTVDEAFMLTLSRLSNLKLLNYGKITPLDRLNGELYYLSLIRKELLAHPQSMEQDILNSHPRYKELCKIYDTPEIQRTAKDDPSNGIDPRSLAAQLIKFKFHLADPSNVGQKRSIYEFEKEIPKSFDVYHIKAIVARRFSLPALRFKLIWESDEWDPVIKGTAEEDEWDSEEEEEDSQPENAIDSKNGKEFIRREEELIDSTRELLVTLKYFKLAKKLKLEQKLHVISSIAIDRLNIDQERGEKESQRAKSEVERLRGIVSNPGTSSSGPKRTPNDPPWKKPTATGANTAGLTQDRMQQVSQLAEMGVAVPEEFRPSMALAGDWKVVSETPIGEKTTSDPEVKNVGVRKRKLREDEQEEADMQQEVARKAWGSAIREYRADDNDLDALLNKTTNLKKVKAEVEEDPETSGKREPVIKEENDPEDDGGGAPVNAPPDVKQEEKTETGDETENTAPAVMFKKRRPKNIKR</sequence>
<evidence type="ECO:0000256" key="4">
    <source>
        <dbReference type="ARBA" id="ARBA00023069"/>
    </source>
</evidence>
<feature type="compositionally biased region" description="Basic and acidic residues" evidence="6">
    <location>
        <begin position="382"/>
        <end position="399"/>
    </location>
</feature>
<dbReference type="PANTHER" id="PTHR45973:SF9">
    <property type="entry name" value="LEUCINE-RICH REPEAT-CONTAINING PROTEIN 46"/>
    <property type="match status" value="1"/>
</dbReference>
<dbReference type="InterPro" id="IPR032675">
    <property type="entry name" value="LRR_dom_sf"/>
</dbReference>
<dbReference type="eggNOG" id="KOG3207">
    <property type="taxonomic scope" value="Eukaryota"/>
</dbReference>
<evidence type="ECO:0000256" key="3">
    <source>
        <dbReference type="ARBA" id="ARBA00022737"/>
    </source>
</evidence>
<keyword evidence="5" id="KW-0966">Cell projection</keyword>
<dbReference type="InterPro" id="IPR050576">
    <property type="entry name" value="Cilia_flagella_integrity"/>
</dbReference>
<evidence type="ECO:0000256" key="6">
    <source>
        <dbReference type="SAM" id="MobiDB-lite"/>
    </source>
</evidence>
<dbReference type="Proteomes" id="UP000002035">
    <property type="component" value="Unassembled WGS sequence"/>
</dbReference>
<keyword evidence="3" id="KW-0677">Repeat</keyword>
<evidence type="ECO:0000313" key="7">
    <source>
        <dbReference type="EMBL" id="EEQ33490.1"/>
    </source>
</evidence>
<feature type="region of interest" description="Disordered" evidence="6">
    <location>
        <begin position="473"/>
        <end position="509"/>
    </location>
</feature>
<keyword evidence="8" id="KW-1185">Reference proteome</keyword>
<dbReference type="InterPro" id="IPR001611">
    <property type="entry name" value="Leu-rich_rpt"/>
</dbReference>
<keyword evidence="4" id="KW-0969">Cilium</keyword>
<evidence type="ECO:0000256" key="2">
    <source>
        <dbReference type="ARBA" id="ARBA00022614"/>
    </source>
</evidence>
<dbReference type="OrthoDB" id="5273213at2759"/>
<feature type="compositionally biased region" description="Basic and acidic residues" evidence="6">
    <location>
        <begin position="550"/>
        <end position="561"/>
    </location>
</feature>
<evidence type="ECO:0000256" key="5">
    <source>
        <dbReference type="ARBA" id="ARBA00023273"/>
    </source>
</evidence>
<dbReference type="PROSITE" id="PS51450">
    <property type="entry name" value="LRR"/>
    <property type="match status" value="1"/>
</dbReference>
<dbReference type="SUPFAM" id="SSF52047">
    <property type="entry name" value="RNI-like"/>
    <property type="match status" value="1"/>
</dbReference>